<feature type="transmembrane region" description="Helical" evidence="8">
    <location>
        <begin position="278"/>
        <end position="300"/>
    </location>
</feature>
<evidence type="ECO:0000256" key="2">
    <source>
        <dbReference type="ARBA" id="ARBA00022448"/>
    </source>
</evidence>
<feature type="transmembrane region" description="Helical" evidence="8">
    <location>
        <begin position="209"/>
        <end position="226"/>
    </location>
</feature>
<proteinExistence type="predicted"/>
<keyword evidence="6 8" id="KW-0472">Membrane</keyword>
<feature type="transmembrane region" description="Helical" evidence="8">
    <location>
        <begin position="342"/>
        <end position="360"/>
    </location>
</feature>
<feature type="transmembrane region" description="Helical" evidence="8">
    <location>
        <begin position="238"/>
        <end position="257"/>
    </location>
</feature>
<dbReference type="Gene3D" id="1.20.1250.20">
    <property type="entry name" value="MFS general substrate transporter like domains"/>
    <property type="match status" value="1"/>
</dbReference>
<dbReference type="Proteomes" id="UP001500751">
    <property type="component" value="Unassembled WGS sequence"/>
</dbReference>
<dbReference type="InterPro" id="IPR011701">
    <property type="entry name" value="MFS"/>
</dbReference>
<evidence type="ECO:0000256" key="8">
    <source>
        <dbReference type="SAM" id="Phobius"/>
    </source>
</evidence>
<feature type="transmembrane region" description="Helical" evidence="8">
    <location>
        <begin position="366"/>
        <end position="392"/>
    </location>
</feature>
<evidence type="ECO:0000256" key="6">
    <source>
        <dbReference type="ARBA" id="ARBA00023136"/>
    </source>
</evidence>
<keyword evidence="2" id="KW-0813">Transport</keyword>
<keyword evidence="11" id="KW-1185">Reference proteome</keyword>
<organism evidence="10 11">
    <name type="scientific">Catenulispora yoronensis</name>
    <dbReference type="NCBI Taxonomy" id="450799"/>
    <lineage>
        <taxon>Bacteria</taxon>
        <taxon>Bacillati</taxon>
        <taxon>Actinomycetota</taxon>
        <taxon>Actinomycetes</taxon>
        <taxon>Catenulisporales</taxon>
        <taxon>Catenulisporaceae</taxon>
        <taxon>Catenulispora</taxon>
    </lineage>
</organism>
<dbReference type="Pfam" id="PF07690">
    <property type="entry name" value="MFS_1"/>
    <property type="match status" value="1"/>
</dbReference>
<evidence type="ECO:0000256" key="1">
    <source>
        <dbReference type="ARBA" id="ARBA00004651"/>
    </source>
</evidence>
<keyword evidence="4 8" id="KW-0812">Transmembrane</keyword>
<feature type="transmembrane region" description="Helical" evidence="8">
    <location>
        <begin position="59"/>
        <end position="79"/>
    </location>
</feature>
<dbReference type="PROSITE" id="PS50850">
    <property type="entry name" value="MFS"/>
    <property type="match status" value="1"/>
</dbReference>
<dbReference type="PANTHER" id="PTHR42718">
    <property type="entry name" value="MAJOR FACILITATOR SUPERFAMILY MULTIDRUG TRANSPORTER MFSC"/>
    <property type="match status" value="1"/>
</dbReference>
<name>A0ABN2U492_9ACTN</name>
<sequence length="548" mass="56179">MTTNQSTEAAPAPRAGRKEWTGLAVLVLPCLLISMDMSVLLFGLPFISADLKPSATQQLWIMDAYGFALAGLLITMGAIGDRIGRRRLLLTGAAAFGAASVVAAYSGSAELLIGTRALLGVAGATLMPSTMALIRNMFHDAKQRQTAISIWTGGLIGGVSLGPIVGGALLDHFWWGSVFLINLPAMALLLLIGPFLLPEYKAPKSVHRFDVAGSVLSMAAIFPTVYGVKQLAVDGFSATALAAVAFGVALAIAFVVRQRTARDPLLDMELFRMPSFRAPMLVNLCGNFVLMGFSLFNTQYLQSVIGMRPFTAALWSLAAMPFISIGMGVTGALTAKVRPARIIGVGFLVSAVGALVLTTVHPGNPVVVVLIGAGVAAGGVVSAQSIVGNMVLAAAPAERAGSASALNETGAELGSSLGMALLGSVGAAIYHHKMAAVGASGVPDAAVAATHETIGGAAAVAEQFPGTATHTLLTTARDAYSSGLHSAALAGAVLLVLTALFAFRALRNEPVLPAAPKKPKKEKEKAPKANRKSVPAVAEPVSESAAAA</sequence>
<dbReference type="Gene3D" id="1.20.1720.10">
    <property type="entry name" value="Multidrug resistance protein D"/>
    <property type="match status" value="1"/>
</dbReference>
<feature type="transmembrane region" description="Helical" evidence="8">
    <location>
        <begin position="88"/>
        <end position="107"/>
    </location>
</feature>
<evidence type="ECO:0000256" key="7">
    <source>
        <dbReference type="SAM" id="MobiDB-lite"/>
    </source>
</evidence>
<feature type="transmembrane region" description="Helical" evidence="8">
    <location>
        <begin position="23"/>
        <end position="47"/>
    </location>
</feature>
<keyword evidence="3" id="KW-1003">Cell membrane</keyword>
<dbReference type="RefSeq" id="WP_344666051.1">
    <property type="nucleotide sequence ID" value="NZ_BAAAQN010000013.1"/>
</dbReference>
<accession>A0ABN2U492</accession>
<evidence type="ECO:0000256" key="5">
    <source>
        <dbReference type="ARBA" id="ARBA00022989"/>
    </source>
</evidence>
<dbReference type="EMBL" id="BAAAQN010000013">
    <property type="protein sequence ID" value="GAA2027880.1"/>
    <property type="molecule type" value="Genomic_DNA"/>
</dbReference>
<evidence type="ECO:0000259" key="9">
    <source>
        <dbReference type="PROSITE" id="PS50850"/>
    </source>
</evidence>
<feature type="transmembrane region" description="Helical" evidence="8">
    <location>
        <begin position="146"/>
        <end position="166"/>
    </location>
</feature>
<comment type="caution">
    <text evidence="10">The sequence shown here is derived from an EMBL/GenBank/DDBJ whole genome shotgun (WGS) entry which is preliminary data.</text>
</comment>
<feature type="compositionally biased region" description="Low complexity" evidence="7">
    <location>
        <begin position="533"/>
        <end position="548"/>
    </location>
</feature>
<dbReference type="SUPFAM" id="SSF103473">
    <property type="entry name" value="MFS general substrate transporter"/>
    <property type="match status" value="1"/>
</dbReference>
<gene>
    <name evidence="10" type="ORF">GCM10009839_28570</name>
</gene>
<protein>
    <submittedName>
        <fullName evidence="10">MFS transporter</fullName>
    </submittedName>
</protein>
<dbReference type="InterPro" id="IPR020846">
    <property type="entry name" value="MFS_dom"/>
</dbReference>
<dbReference type="InterPro" id="IPR036259">
    <property type="entry name" value="MFS_trans_sf"/>
</dbReference>
<dbReference type="CDD" id="cd17321">
    <property type="entry name" value="MFS_MMR_MDR_like"/>
    <property type="match status" value="1"/>
</dbReference>
<reference evidence="10 11" key="1">
    <citation type="journal article" date="2019" name="Int. J. Syst. Evol. Microbiol.">
        <title>The Global Catalogue of Microorganisms (GCM) 10K type strain sequencing project: providing services to taxonomists for standard genome sequencing and annotation.</title>
        <authorList>
            <consortium name="The Broad Institute Genomics Platform"/>
            <consortium name="The Broad Institute Genome Sequencing Center for Infectious Disease"/>
            <person name="Wu L."/>
            <person name="Ma J."/>
        </authorList>
    </citation>
    <scope>NUCLEOTIDE SEQUENCE [LARGE SCALE GENOMIC DNA]</scope>
    <source>
        <strain evidence="10 11">JCM 16014</strain>
    </source>
</reference>
<feature type="region of interest" description="Disordered" evidence="7">
    <location>
        <begin position="512"/>
        <end position="548"/>
    </location>
</feature>
<feature type="transmembrane region" description="Helical" evidence="8">
    <location>
        <begin position="483"/>
        <end position="503"/>
    </location>
</feature>
<feature type="domain" description="Major facilitator superfamily (MFS) profile" evidence="9">
    <location>
        <begin position="22"/>
        <end position="510"/>
    </location>
</feature>
<keyword evidence="5 8" id="KW-1133">Transmembrane helix</keyword>
<comment type="subcellular location">
    <subcellularLocation>
        <location evidence="1">Cell membrane</location>
        <topology evidence="1">Multi-pass membrane protein</topology>
    </subcellularLocation>
</comment>
<evidence type="ECO:0000256" key="4">
    <source>
        <dbReference type="ARBA" id="ARBA00022692"/>
    </source>
</evidence>
<feature type="transmembrane region" description="Helical" evidence="8">
    <location>
        <begin position="312"/>
        <end position="335"/>
    </location>
</feature>
<evidence type="ECO:0000313" key="10">
    <source>
        <dbReference type="EMBL" id="GAA2027880.1"/>
    </source>
</evidence>
<feature type="transmembrane region" description="Helical" evidence="8">
    <location>
        <begin position="172"/>
        <end position="197"/>
    </location>
</feature>
<dbReference type="PANTHER" id="PTHR42718:SF47">
    <property type="entry name" value="METHYL VIOLOGEN RESISTANCE PROTEIN SMVA"/>
    <property type="match status" value="1"/>
</dbReference>
<feature type="transmembrane region" description="Helical" evidence="8">
    <location>
        <begin position="113"/>
        <end position="134"/>
    </location>
</feature>
<evidence type="ECO:0000313" key="11">
    <source>
        <dbReference type="Proteomes" id="UP001500751"/>
    </source>
</evidence>
<evidence type="ECO:0000256" key="3">
    <source>
        <dbReference type="ARBA" id="ARBA00022475"/>
    </source>
</evidence>